<dbReference type="EMBL" id="VOAH01000001">
    <property type="protein sequence ID" value="TVP41735.1"/>
    <property type="molecule type" value="Genomic_DNA"/>
</dbReference>
<dbReference type="PANTHER" id="PTHR36510">
    <property type="entry name" value="GLUTAMATE--CYSTEINE LIGASE 2-RELATED"/>
    <property type="match status" value="1"/>
</dbReference>
<dbReference type="PANTHER" id="PTHR36510:SF1">
    <property type="entry name" value="GLUTAMATE--CYSTEINE LIGASE 2-RELATED"/>
    <property type="match status" value="1"/>
</dbReference>
<evidence type="ECO:0000313" key="2">
    <source>
        <dbReference type="Proteomes" id="UP000315289"/>
    </source>
</evidence>
<organism evidence="1 2">
    <name type="scientific">Candidatus Nitrosocosmicus arcticus</name>
    <dbReference type="NCBI Taxonomy" id="2035267"/>
    <lineage>
        <taxon>Archaea</taxon>
        <taxon>Nitrososphaerota</taxon>
        <taxon>Nitrososphaeria</taxon>
        <taxon>Nitrososphaerales</taxon>
        <taxon>Nitrososphaeraceae</taxon>
        <taxon>Candidatus Nitrosocosmicus</taxon>
    </lineage>
</organism>
<dbReference type="InterPro" id="IPR050141">
    <property type="entry name" value="GCL_type2/YbdK_subfam"/>
</dbReference>
<comment type="caution">
    <text evidence="1">The sequence shown here is derived from an EMBL/GenBank/DDBJ whole genome shotgun (WGS) entry which is preliminary data.</text>
</comment>
<dbReference type="RefSeq" id="WP_144728318.1">
    <property type="nucleotide sequence ID" value="NZ_ML675578.1"/>
</dbReference>
<evidence type="ECO:0008006" key="3">
    <source>
        <dbReference type="Google" id="ProtNLM"/>
    </source>
</evidence>
<proteinExistence type="predicted"/>
<gene>
    <name evidence="1" type="ORF">NARC_10141</name>
</gene>
<name>A0A557SYQ1_9ARCH</name>
<dbReference type="GO" id="GO:0016879">
    <property type="term" value="F:ligase activity, forming carbon-nitrogen bonds"/>
    <property type="evidence" value="ECO:0007669"/>
    <property type="project" value="TreeGrafter"/>
</dbReference>
<accession>A0A557SYQ1</accession>
<dbReference type="InterPro" id="IPR014746">
    <property type="entry name" value="Gln_synth/guanido_kin_cat_dom"/>
</dbReference>
<dbReference type="Proteomes" id="UP000315289">
    <property type="component" value="Unassembled WGS sequence"/>
</dbReference>
<protein>
    <recommendedName>
        <fullName evidence="3">Glutamate--cysteine ligase</fullName>
    </recommendedName>
</protein>
<keyword evidence="2" id="KW-1185">Reference proteome</keyword>
<dbReference type="AlphaFoldDB" id="A0A557SYQ1"/>
<dbReference type="OrthoDB" id="7289at2157"/>
<dbReference type="InterPro" id="IPR006336">
    <property type="entry name" value="GCS2"/>
</dbReference>
<dbReference type="Gene3D" id="3.30.590.20">
    <property type="match status" value="1"/>
</dbReference>
<dbReference type="Pfam" id="PF04107">
    <property type="entry name" value="GCS2"/>
    <property type="match status" value="1"/>
</dbReference>
<dbReference type="SUPFAM" id="SSF55931">
    <property type="entry name" value="Glutamine synthetase/guanido kinase"/>
    <property type="match status" value="1"/>
</dbReference>
<reference evidence="1 2" key="1">
    <citation type="journal article" date="2019" name="Front. Microbiol.">
        <title>Ammonia Oxidation by the Arctic Terrestrial Thaumarchaeote Candidatus Nitrosocosmicus arcticus Is Stimulated by Increasing Temperatures.</title>
        <authorList>
            <person name="Alves R.J.E."/>
            <person name="Kerou M."/>
            <person name="Zappe A."/>
            <person name="Bittner R."/>
            <person name="Abby S.S."/>
            <person name="Schmidt H.A."/>
            <person name="Pfeifer K."/>
            <person name="Schleper C."/>
        </authorList>
    </citation>
    <scope>NUCLEOTIDE SEQUENCE [LARGE SCALE GENOMIC DNA]</scope>
    <source>
        <strain evidence="1 2">Kfb</strain>
    </source>
</reference>
<sequence>MNNILADQTLGLKRRVQDDLRRLDEIYRVGVEIEICLLDDKSLPVNAHPLIKELNSKYDIDAEYGKCQLEVKTAPISMHGLSSVNVFFEEFIDYLIIAVKKVYKNKNVIPVFLGGNPSPEIFKKKMITRKERYLNIYEWQKNLPNIEIDGQEFKARNIATAIQGFHLHLQGLNPIYTTQMFNYILNLLPSAILLGSNSRLFAGKLFSLYEPRVYLYDHSEQQNSGFPAIPKYLDRIEDYIDYIASRPGPDSTNDYFGLEKDRHDDLRIRLNSPYYRVETRIMSTQPTPKEIVAMIEFFIGFLYRSILEGKPLRPLSSIREERLAVIRTGYNSKTHFNISETAKTQLHVAKKGLKDLGLGPEFIGILENRLENKTSPGEYVSRLWESKYNGNVYQTVSEIIQHVWDKTKSNSPLL</sequence>
<evidence type="ECO:0000313" key="1">
    <source>
        <dbReference type="EMBL" id="TVP41735.1"/>
    </source>
</evidence>